<reference evidence="3" key="1">
    <citation type="submission" date="2022-11" db="UniProtKB">
        <authorList>
            <consortium name="WormBaseParasite"/>
        </authorList>
    </citation>
    <scope>IDENTIFICATION</scope>
</reference>
<feature type="region of interest" description="Disordered" evidence="1">
    <location>
        <begin position="1"/>
        <end position="40"/>
    </location>
</feature>
<dbReference type="AlphaFoldDB" id="A0A914WLK6"/>
<accession>A0A914WLK6</accession>
<proteinExistence type="predicted"/>
<evidence type="ECO:0000313" key="3">
    <source>
        <dbReference type="WBParaSite" id="PSAMB.scaffold4216size15290.g23746.t1"/>
    </source>
</evidence>
<name>A0A914WLK6_9BILA</name>
<dbReference type="WBParaSite" id="PSAMB.scaffold4216size15290.g23746.t1">
    <property type="protein sequence ID" value="PSAMB.scaffold4216size15290.g23746.t1"/>
    <property type="gene ID" value="PSAMB.scaffold4216size15290.g23746"/>
</dbReference>
<evidence type="ECO:0000313" key="2">
    <source>
        <dbReference type="Proteomes" id="UP000887566"/>
    </source>
</evidence>
<organism evidence="2 3">
    <name type="scientific">Plectus sambesii</name>
    <dbReference type="NCBI Taxonomy" id="2011161"/>
    <lineage>
        <taxon>Eukaryota</taxon>
        <taxon>Metazoa</taxon>
        <taxon>Ecdysozoa</taxon>
        <taxon>Nematoda</taxon>
        <taxon>Chromadorea</taxon>
        <taxon>Plectida</taxon>
        <taxon>Plectina</taxon>
        <taxon>Plectoidea</taxon>
        <taxon>Plectidae</taxon>
        <taxon>Plectus</taxon>
    </lineage>
</organism>
<evidence type="ECO:0000256" key="1">
    <source>
        <dbReference type="SAM" id="MobiDB-lite"/>
    </source>
</evidence>
<protein>
    <submittedName>
        <fullName evidence="3">Uncharacterized protein</fullName>
    </submittedName>
</protein>
<dbReference type="Proteomes" id="UP000887566">
    <property type="component" value="Unplaced"/>
</dbReference>
<feature type="compositionally biased region" description="Basic residues" evidence="1">
    <location>
        <begin position="1"/>
        <end position="10"/>
    </location>
</feature>
<keyword evidence="2" id="KW-1185">Reference proteome</keyword>
<sequence>MGRHGKKRNPRAASVIIYSPPCNNNDSEEREPDVGILSTRRSKARKPRKIHWPIFDLPPTDISDPTDADEYVGLTRYDVYIASLRVNRSAILLSDRRSAALADCDDRGQLMRNTYVIVKVLQVGDERQEMSTVLVCSGLSKAKCSEFVQPVQRQDQSTSAAQLPAGQVARMEECIHVRAARYILLAMLNPFEGNIVNVVTNGCTVDRLQSNPLMYAVKCVHGTFGVIRKGPRHLRCKACGKSTRCSHLVTLKSQADERNFAGDLTFKASTEKKRMKKMSKA</sequence>